<evidence type="ECO:0000313" key="1">
    <source>
        <dbReference type="EMBL" id="DAD35612.1"/>
    </source>
</evidence>
<proteinExistence type="predicted"/>
<keyword evidence="2" id="KW-1185">Reference proteome</keyword>
<name>A0A822YSI3_NELNU</name>
<reference evidence="1 2" key="1">
    <citation type="journal article" date="2020" name="Mol. Biol. Evol.">
        <title>Distinct Expression and Methylation Patterns for Genes with Different Fates following a Single Whole-Genome Duplication in Flowering Plants.</title>
        <authorList>
            <person name="Shi T."/>
            <person name="Rahmani R.S."/>
            <person name="Gugger P.F."/>
            <person name="Wang M."/>
            <person name="Li H."/>
            <person name="Zhang Y."/>
            <person name="Li Z."/>
            <person name="Wang Q."/>
            <person name="Van de Peer Y."/>
            <person name="Marchal K."/>
            <person name="Chen J."/>
        </authorList>
    </citation>
    <scope>NUCLEOTIDE SEQUENCE [LARGE SCALE GENOMIC DNA]</scope>
    <source>
        <tissue evidence="1">Leaf</tissue>
    </source>
</reference>
<organism evidence="1 2">
    <name type="scientific">Nelumbo nucifera</name>
    <name type="common">Sacred lotus</name>
    <dbReference type="NCBI Taxonomy" id="4432"/>
    <lineage>
        <taxon>Eukaryota</taxon>
        <taxon>Viridiplantae</taxon>
        <taxon>Streptophyta</taxon>
        <taxon>Embryophyta</taxon>
        <taxon>Tracheophyta</taxon>
        <taxon>Spermatophyta</taxon>
        <taxon>Magnoliopsida</taxon>
        <taxon>Proteales</taxon>
        <taxon>Nelumbonaceae</taxon>
        <taxon>Nelumbo</taxon>
    </lineage>
</organism>
<gene>
    <name evidence="1" type="ORF">HUJ06_006252</name>
</gene>
<dbReference type="EMBL" id="DUZY01000004">
    <property type="protein sequence ID" value="DAD35612.1"/>
    <property type="molecule type" value="Genomic_DNA"/>
</dbReference>
<dbReference type="Proteomes" id="UP000607653">
    <property type="component" value="Unassembled WGS sequence"/>
</dbReference>
<dbReference type="AlphaFoldDB" id="A0A822YSI3"/>
<protein>
    <submittedName>
        <fullName evidence="1">Uncharacterized protein</fullName>
    </submittedName>
</protein>
<accession>A0A822YSI3</accession>
<evidence type="ECO:0000313" key="2">
    <source>
        <dbReference type="Proteomes" id="UP000607653"/>
    </source>
</evidence>
<sequence>MCRGEERVERNGRRCIIIHKTETRLKICSWLRQFFGFRCACIDCISALFFSRHVRLSFLVEAMTEMTKFFLVPQVY</sequence>
<comment type="caution">
    <text evidence="1">The sequence shown here is derived from an EMBL/GenBank/DDBJ whole genome shotgun (WGS) entry which is preliminary data.</text>
</comment>